<sequence length="37" mass="4562">MDILAFISDPTKDIFYYLSERIILREQERTVLFLILW</sequence>
<proteinExistence type="predicted"/>
<dbReference type="Proteomes" id="UP000014821">
    <property type="component" value="Unassembled WGS sequence"/>
</dbReference>
<evidence type="ECO:0000313" key="1">
    <source>
        <dbReference type="EMBL" id="EPP38578.1"/>
    </source>
</evidence>
<accession>A0ABN0MT07</accession>
<reference evidence="1" key="1">
    <citation type="submission" date="2013-04" db="EMBL/GenBank/DDBJ databases">
        <title>Genome sequence of Chlamydia psittaci 10_881_SC42.</title>
        <authorList>
            <person name="Huot-Creasy H."/>
            <person name="McCracken C.L."/>
            <person name="Humphries M."/>
            <person name="Sachse K."/>
            <person name="Laroucau K."/>
            <person name="Bavoil P."/>
            <person name="Myers G.S."/>
        </authorList>
    </citation>
    <scope>NUCLEOTIDE SEQUENCE [LARGE SCALE GENOMIC DNA]</scope>
    <source>
        <strain evidence="1">10_881_SC42</strain>
    </source>
</reference>
<evidence type="ECO:0000313" key="2">
    <source>
        <dbReference type="Proteomes" id="UP000014821"/>
    </source>
</evidence>
<protein>
    <submittedName>
        <fullName evidence="1">Uncharacterized protein</fullName>
    </submittedName>
</protein>
<name>A0ABN0MT07_9CHLA</name>
<dbReference type="EMBL" id="ATND01000001">
    <property type="protein sequence ID" value="EPP38578.1"/>
    <property type="molecule type" value="Genomic_DNA"/>
</dbReference>
<keyword evidence="2" id="KW-1185">Reference proteome</keyword>
<gene>
    <name evidence="1" type="ORF">CP10881SC42_0188</name>
</gene>
<comment type="caution">
    <text evidence="1">The sequence shown here is derived from an EMBL/GenBank/DDBJ whole genome shotgun (WGS) entry which is preliminary data.</text>
</comment>
<organism evidence="1 2">
    <name type="scientific">Chlamydia avium</name>
    <dbReference type="NCBI Taxonomy" id="1457141"/>
    <lineage>
        <taxon>Bacteria</taxon>
        <taxon>Pseudomonadati</taxon>
        <taxon>Chlamydiota</taxon>
        <taxon>Chlamydiia</taxon>
        <taxon>Chlamydiales</taxon>
        <taxon>Chlamydiaceae</taxon>
        <taxon>Chlamydia/Chlamydophila group</taxon>
        <taxon>Chlamydia</taxon>
    </lineage>
</organism>